<dbReference type="EMBL" id="GITU01003883">
    <property type="protein sequence ID" value="MBC1172586.1"/>
    <property type="molecule type" value="Transcribed_RNA"/>
</dbReference>
<evidence type="ECO:0000313" key="4">
    <source>
        <dbReference type="EnsemblMetazoa" id="LLOJ002883-PA"/>
    </source>
</evidence>
<dbReference type="InterPro" id="IPR037448">
    <property type="entry name" value="Zig-8"/>
</dbReference>
<dbReference type="CDD" id="cd00096">
    <property type="entry name" value="Ig"/>
    <property type="match status" value="1"/>
</dbReference>
<dbReference type="GO" id="GO:0032589">
    <property type="term" value="C:neuron projection membrane"/>
    <property type="evidence" value="ECO:0007669"/>
    <property type="project" value="TreeGrafter"/>
</dbReference>
<keyword evidence="5" id="KW-1185">Reference proteome</keyword>
<dbReference type="InterPro" id="IPR003598">
    <property type="entry name" value="Ig_sub2"/>
</dbReference>
<evidence type="ECO:0000256" key="1">
    <source>
        <dbReference type="SAM" id="MobiDB-lite"/>
    </source>
</evidence>
<feature type="domain" description="Ig-like" evidence="2">
    <location>
        <begin position="391"/>
        <end position="450"/>
    </location>
</feature>
<reference evidence="4" key="3">
    <citation type="submission" date="2020-05" db="UniProtKB">
        <authorList>
            <consortium name="EnsemblMetazoa"/>
        </authorList>
    </citation>
    <scope>IDENTIFICATION</scope>
    <source>
        <strain evidence="4">Jacobina</strain>
    </source>
</reference>
<feature type="compositionally biased region" description="Polar residues" evidence="1">
    <location>
        <begin position="40"/>
        <end position="51"/>
    </location>
</feature>
<dbReference type="Gene3D" id="2.60.40.10">
    <property type="entry name" value="Immunoglobulins"/>
    <property type="match status" value="2"/>
</dbReference>
<proteinExistence type="predicted"/>
<dbReference type="EMBL" id="AJWK01009344">
    <property type="status" value="NOT_ANNOTATED_CDS"/>
    <property type="molecule type" value="Genomic_DNA"/>
</dbReference>
<dbReference type="EMBL" id="AJWK01009346">
    <property type="status" value="NOT_ANNOTATED_CDS"/>
    <property type="molecule type" value="Genomic_DNA"/>
</dbReference>
<feature type="compositionally biased region" description="Polar residues" evidence="1">
    <location>
        <begin position="72"/>
        <end position="90"/>
    </location>
</feature>
<dbReference type="Pfam" id="PF00047">
    <property type="entry name" value="ig"/>
    <property type="match status" value="1"/>
</dbReference>
<dbReference type="InterPro" id="IPR013151">
    <property type="entry name" value="Immunoglobulin_dom"/>
</dbReference>
<sequence length="488" mass="53892">MRRREILDHRQICAVAFATFALILSTYGDNVTDLTSSHPMDTSFVSEQESGATDRAQGDDLTPVASELVQTTSAEASVSDLSPSQGESGKSTGSPTTTVQITTSTTHSTPTTTPRVIQTTVATTFRPLLIPTFRPRATHVRTYPSKHHHEHHWGPFFEEPLNATSGALQVGIHVATEAVLNCRVGMLKDKTVMWVRKTTDKVSLLTVGNVTYSGDPRIAVKFQYPNNWRLHINPIQREDAGLYMCQVSTHPPRVFATNVTVLAPAIRVVDEHGHEVHDRYYKMGSAIDLTCQVAVSFLSVLPTVMPVPNPPHYSHQRQFPFIPKLLNFTVTPLGMPKTPHTHHTSLEHSMGGSPTIATFPHIPQLSNLRTHAHGGHRVDDTRQLEFFHQKLTWRKDGGPIPKDVQLNLSATAEWRSSRLSIFAADRSHSGEYSCSILNSSAAVVHVQVLNGEMPAAVQHNSANITRSILSTLLLFILFSPLLHIHISC</sequence>
<dbReference type="InterPro" id="IPR036179">
    <property type="entry name" value="Ig-like_dom_sf"/>
</dbReference>
<dbReference type="GO" id="GO:0050808">
    <property type="term" value="P:synapse organization"/>
    <property type="evidence" value="ECO:0007669"/>
    <property type="project" value="TreeGrafter"/>
</dbReference>
<name>A0A1B0CEW3_LUTLO</name>
<organism evidence="4 5">
    <name type="scientific">Lutzomyia longipalpis</name>
    <name type="common">Sand fly</name>
    <dbReference type="NCBI Taxonomy" id="7200"/>
    <lineage>
        <taxon>Eukaryota</taxon>
        <taxon>Metazoa</taxon>
        <taxon>Ecdysozoa</taxon>
        <taxon>Arthropoda</taxon>
        <taxon>Hexapoda</taxon>
        <taxon>Insecta</taxon>
        <taxon>Pterygota</taxon>
        <taxon>Neoptera</taxon>
        <taxon>Endopterygota</taxon>
        <taxon>Diptera</taxon>
        <taxon>Nematocera</taxon>
        <taxon>Psychodoidea</taxon>
        <taxon>Psychodidae</taxon>
        <taxon>Lutzomyia</taxon>
        <taxon>Lutzomyia</taxon>
    </lineage>
</organism>
<evidence type="ECO:0000313" key="3">
    <source>
        <dbReference type="EMBL" id="MBC1172586.1"/>
    </source>
</evidence>
<dbReference type="PROSITE" id="PS50835">
    <property type="entry name" value="IG_LIKE"/>
    <property type="match status" value="2"/>
</dbReference>
<reference evidence="3" key="2">
    <citation type="journal article" date="2020" name="BMC">
        <title>Leishmania infection induces a limited differential gene expression in the sand fly midgut.</title>
        <authorList>
            <person name="Coutinho-Abreu I.V."/>
            <person name="Serafim T.D."/>
            <person name="Meneses C."/>
            <person name="Kamhawi S."/>
            <person name="Oliveira F."/>
            <person name="Valenzuela J.G."/>
        </authorList>
    </citation>
    <scope>NUCLEOTIDE SEQUENCE</scope>
    <source>
        <strain evidence="3">Jacobina</strain>
        <tissue evidence="3">Midgut</tissue>
    </source>
</reference>
<accession>A0A1B0CEW3</accession>
<dbReference type="VEuPathDB" id="VectorBase:LLONM1_009370"/>
<dbReference type="InterPro" id="IPR003599">
    <property type="entry name" value="Ig_sub"/>
</dbReference>
<dbReference type="CTD" id="32572"/>
<dbReference type="InterPro" id="IPR013783">
    <property type="entry name" value="Ig-like_fold"/>
</dbReference>
<dbReference type="EnsemblMetazoa" id="LLOJ002883-RA">
    <property type="protein sequence ID" value="LLOJ002883-PA"/>
    <property type="gene ID" value="LLOJ002883"/>
</dbReference>
<dbReference type="GeneID" id="129786070"/>
<dbReference type="PANTHER" id="PTHR23279">
    <property type="entry name" value="DEFECTIVE PROBOSCIS EXTENSION RESPONSE DPR -RELATED"/>
    <property type="match status" value="1"/>
</dbReference>
<dbReference type="AlphaFoldDB" id="A0A1B0CEW3"/>
<evidence type="ECO:0000313" key="5">
    <source>
        <dbReference type="Proteomes" id="UP000092461"/>
    </source>
</evidence>
<dbReference type="EMBL" id="AJWK01009347">
    <property type="status" value="NOT_ANNOTATED_CDS"/>
    <property type="molecule type" value="Genomic_DNA"/>
</dbReference>
<dbReference type="PANTHER" id="PTHR23279:SF3">
    <property type="entry name" value="DEFECTIVE PROBOSCIS EXTENSION RESPONSE 18"/>
    <property type="match status" value="1"/>
</dbReference>
<dbReference type="Proteomes" id="UP000092461">
    <property type="component" value="Unassembled WGS sequence"/>
</dbReference>
<dbReference type="FunFam" id="2.60.40.10:FF:001606">
    <property type="entry name" value="uncharacterized protein LOC108091111"/>
    <property type="match status" value="1"/>
</dbReference>
<evidence type="ECO:0000259" key="2">
    <source>
        <dbReference type="PROSITE" id="PS50835"/>
    </source>
</evidence>
<feature type="domain" description="Ig-like" evidence="2">
    <location>
        <begin position="155"/>
        <end position="260"/>
    </location>
</feature>
<dbReference type="SUPFAM" id="SSF48726">
    <property type="entry name" value="Immunoglobulin"/>
    <property type="match status" value="2"/>
</dbReference>
<feature type="region of interest" description="Disordered" evidence="1">
    <location>
        <begin position="40"/>
        <end position="60"/>
    </location>
</feature>
<protein>
    <submittedName>
        <fullName evidence="3">Putative conserved secreted protein</fullName>
    </submittedName>
</protein>
<dbReference type="SMART" id="SM00408">
    <property type="entry name" value="IGc2"/>
    <property type="match status" value="2"/>
</dbReference>
<dbReference type="InterPro" id="IPR007110">
    <property type="entry name" value="Ig-like_dom"/>
</dbReference>
<dbReference type="EMBL" id="AJWK01009343">
    <property type="status" value="NOT_ANNOTATED_CDS"/>
    <property type="molecule type" value="Genomic_DNA"/>
</dbReference>
<dbReference type="EMBL" id="AJWK01009345">
    <property type="status" value="NOT_ANNOTATED_CDS"/>
    <property type="molecule type" value="Genomic_DNA"/>
</dbReference>
<dbReference type="VEuPathDB" id="VectorBase:LLOJ002883"/>
<dbReference type="RefSeq" id="XP_055676849.1">
    <property type="nucleotide sequence ID" value="XM_055820874.1"/>
</dbReference>
<dbReference type="SMART" id="SM00409">
    <property type="entry name" value="IG"/>
    <property type="match status" value="2"/>
</dbReference>
<feature type="region of interest" description="Disordered" evidence="1">
    <location>
        <begin position="72"/>
        <end position="112"/>
    </location>
</feature>
<reference evidence="5" key="1">
    <citation type="submission" date="2012-05" db="EMBL/GenBank/DDBJ databases">
        <title>Whole Genome Assembly of Lutzomyia longipalpis.</title>
        <authorList>
            <person name="Richards S."/>
            <person name="Qu C."/>
            <person name="Dillon R."/>
            <person name="Worley K."/>
            <person name="Scherer S."/>
            <person name="Batterton M."/>
            <person name="Taylor A."/>
            <person name="Hawes A."/>
            <person name="Hernandez B."/>
            <person name="Kovar C."/>
            <person name="Mandapat C."/>
            <person name="Pham C."/>
            <person name="Qu C."/>
            <person name="Jing C."/>
            <person name="Bess C."/>
            <person name="Bandaranaike D."/>
            <person name="Ngo D."/>
            <person name="Ongeri F."/>
            <person name="Arias F."/>
            <person name="Lara F."/>
            <person name="Weissenberger G."/>
            <person name="Kamau G."/>
            <person name="Han H."/>
            <person name="Shen H."/>
            <person name="Dinh H."/>
            <person name="Khalil I."/>
            <person name="Jones J."/>
            <person name="Shafer J."/>
            <person name="Jayaseelan J."/>
            <person name="Quiroz J."/>
            <person name="Blankenburg K."/>
            <person name="Nguyen L."/>
            <person name="Jackson L."/>
            <person name="Francisco L."/>
            <person name="Tang L.-Y."/>
            <person name="Pu L.-L."/>
            <person name="Perales L."/>
            <person name="Lorensuhewa L."/>
            <person name="Munidasa M."/>
            <person name="Coyle M."/>
            <person name="Taylor M."/>
            <person name="Puazo M."/>
            <person name="Firestine M."/>
            <person name="Scheel M."/>
            <person name="Javaid M."/>
            <person name="Wang M."/>
            <person name="Li M."/>
            <person name="Tabassum N."/>
            <person name="Saada N."/>
            <person name="Osuji N."/>
            <person name="Aqrawi P."/>
            <person name="Fu Q."/>
            <person name="Thornton R."/>
            <person name="Raj R."/>
            <person name="Goodspeed R."/>
            <person name="Mata R."/>
            <person name="Najjar R."/>
            <person name="Gubbala S."/>
            <person name="Lee S."/>
            <person name="Denson S."/>
            <person name="Patil S."/>
            <person name="Macmil S."/>
            <person name="Qi S."/>
            <person name="Matskevitch T."/>
            <person name="Palculict T."/>
            <person name="Mathew T."/>
            <person name="Vee V."/>
            <person name="Velamala V."/>
            <person name="Korchina V."/>
            <person name="Cai W."/>
            <person name="Liu W."/>
            <person name="Dai W."/>
            <person name="Zou X."/>
            <person name="Zhu Y."/>
            <person name="Zhang Y."/>
            <person name="Wu Y.-Q."/>
            <person name="Xin Y."/>
            <person name="Nazarath L."/>
            <person name="Kovar C."/>
            <person name="Han Y."/>
            <person name="Muzny D."/>
            <person name="Gibbs R."/>
        </authorList>
    </citation>
    <scope>NUCLEOTIDE SEQUENCE [LARGE SCALE GENOMIC DNA]</scope>
    <source>
        <strain evidence="5">Jacobina</strain>
    </source>
</reference>
<feature type="compositionally biased region" description="Low complexity" evidence="1">
    <location>
        <begin position="91"/>
        <end position="112"/>
    </location>
</feature>